<dbReference type="Gene3D" id="3.40.50.2060">
    <property type="match status" value="1"/>
</dbReference>
<evidence type="ECO:0000313" key="3">
    <source>
        <dbReference type="Proteomes" id="UP001174909"/>
    </source>
</evidence>
<keyword evidence="3" id="KW-1185">Reference proteome</keyword>
<reference evidence="2" key="1">
    <citation type="submission" date="2023-03" db="EMBL/GenBank/DDBJ databases">
        <authorList>
            <person name="Steffen K."/>
            <person name="Cardenas P."/>
        </authorList>
    </citation>
    <scope>NUCLEOTIDE SEQUENCE</scope>
</reference>
<dbReference type="InterPro" id="IPR043154">
    <property type="entry name" value="Sec-1-like_dom1"/>
</dbReference>
<comment type="similarity">
    <text evidence="1">Belongs to the STXBP/unc-18/SEC1 family.</text>
</comment>
<organism evidence="2 3">
    <name type="scientific">Geodia barretti</name>
    <name type="common">Barrett's horny sponge</name>
    <dbReference type="NCBI Taxonomy" id="519541"/>
    <lineage>
        <taxon>Eukaryota</taxon>
        <taxon>Metazoa</taxon>
        <taxon>Porifera</taxon>
        <taxon>Demospongiae</taxon>
        <taxon>Heteroscleromorpha</taxon>
        <taxon>Tetractinellida</taxon>
        <taxon>Astrophorina</taxon>
        <taxon>Geodiidae</taxon>
        <taxon>Geodia</taxon>
    </lineage>
</organism>
<dbReference type="InterPro" id="IPR036045">
    <property type="entry name" value="Sec1-like_sf"/>
</dbReference>
<dbReference type="AlphaFoldDB" id="A0AA35RCL6"/>
<dbReference type="GO" id="GO:0016192">
    <property type="term" value="P:vesicle-mediated transport"/>
    <property type="evidence" value="ECO:0007669"/>
    <property type="project" value="InterPro"/>
</dbReference>
<sequence>MNLSQAVKQYVTQMIKDSGAGMKVLVMDKETISVVSMVYSQSEILQKEVYLFELLTNKGRESMKHSMPSASSDPPRITLNVYFSNMLDRRALKTIADADQLESVREMKEFYADYLAVGPHLFSLSQPVCCDPGMIWKREIYVRICDGLTSVLLALRKKPLIR</sequence>
<gene>
    <name evidence="2" type="ORF">GBAR_LOCUS6098</name>
</gene>
<evidence type="ECO:0000313" key="2">
    <source>
        <dbReference type="EMBL" id="CAI8009005.1"/>
    </source>
</evidence>
<dbReference type="PANTHER" id="PTHR11679">
    <property type="entry name" value="VESICLE PROTEIN SORTING-ASSOCIATED"/>
    <property type="match status" value="1"/>
</dbReference>
<proteinExistence type="inferred from homology"/>
<dbReference type="Pfam" id="PF00995">
    <property type="entry name" value="Sec1"/>
    <property type="match status" value="1"/>
</dbReference>
<accession>A0AA35RCL6</accession>
<dbReference type="SUPFAM" id="SSF56815">
    <property type="entry name" value="Sec1/munc18-like (SM) proteins"/>
    <property type="match status" value="1"/>
</dbReference>
<protein>
    <submittedName>
        <fullName evidence="2">Vacuolar protein sorting-associated protein 45</fullName>
    </submittedName>
</protein>
<evidence type="ECO:0000256" key="1">
    <source>
        <dbReference type="ARBA" id="ARBA00009884"/>
    </source>
</evidence>
<dbReference type="InterPro" id="IPR001619">
    <property type="entry name" value="Sec1-like"/>
</dbReference>
<comment type="caution">
    <text evidence="2">The sequence shown here is derived from an EMBL/GenBank/DDBJ whole genome shotgun (WGS) entry which is preliminary data.</text>
</comment>
<dbReference type="Proteomes" id="UP001174909">
    <property type="component" value="Unassembled WGS sequence"/>
</dbReference>
<name>A0AA35RCL6_GEOBA</name>
<dbReference type="EMBL" id="CASHTH010000915">
    <property type="protein sequence ID" value="CAI8009005.1"/>
    <property type="molecule type" value="Genomic_DNA"/>
</dbReference>